<reference evidence="1 2" key="1">
    <citation type="submission" date="2018-06" db="EMBL/GenBank/DDBJ databases">
        <title>Genomic Encyclopedia of Archaeal and Bacterial Type Strains, Phase II (KMG-II): from individual species to whole genera.</title>
        <authorList>
            <person name="Goeker M."/>
        </authorList>
    </citation>
    <scope>NUCLEOTIDE SEQUENCE [LARGE SCALE GENOMIC DNA]</scope>
    <source>
        <strain evidence="1 2">DSM 23857</strain>
    </source>
</reference>
<keyword evidence="2" id="KW-1185">Reference proteome</keyword>
<organism evidence="1 2">
    <name type="scientific">Chitinophaga skermanii</name>
    <dbReference type="NCBI Taxonomy" id="331697"/>
    <lineage>
        <taxon>Bacteria</taxon>
        <taxon>Pseudomonadati</taxon>
        <taxon>Bacteroidota</taxon>
        <taxon>Chitinophagia</taxon>
        <taxon>Chitinophagales</taxon>
        <taxon>Chitinophagaceae</taxon>
        <taxon>Chitinophaga</taxon>
    </lineage>
</organism>
<evidence type="ECO:0000313" key="2">
    <source>
        <dbReference type="Proteomes" id="UP000249547"/>
    </source>
</evidence>
<comment type="caution">
    <text evidence="1">The sequence shown here is derived from an EMBL/GenBank/DDBJ whole genome shotgun (WGS) entry which is preliminary data.</text>
</comment>
<sequence length="280" mass="31640">MKKIIAVFDGLFFSTTTLDYALAMSKQLNSHLVGVFLDDKLYNSFDIYEIVKQQGAATNDIMSLEIEDDQTRNESVQRFENACKEAGISYAVHRKSNPAIQEIIHESIYADLLIIDQKETFKLKKENPPTTFLRNLLSDVQCPVLAVKGEYKPIDKVVLLYDGAPSAVYAIKMYSYLAPAMKSLTTEVISVNEAAEDFLQYDDGQLMKEFMVRHFKDATFTVFTGEPEGAIIKHLASQTGNTLVVLGAYRRSNVSRWFRASMADILMEKLHTPLFVAHNK</sequence>
<dbReference type="Gene3D" id="3.40.50.12370">
    <property type="match status" value="1"/>
</dbReference>
<dbReference type="OrthoDB" id="641005at2"/>
<dbReference type="RefSeq" id="WP_111598861.1">
    <property type="nucleotide sequence ID" value="NZ_QLLL01000006.1"/>
</dbReference>
<dbReference type="AlphaFoldDB" id="A0A327QCY0"/>
<gene>
    <name evidence="1" type="ORF">LX64_03432</name>
</gene>
<name>A0A327QCY0_9BACT</name>
<dbReference type="Proteomes" id="UP000249547">
    <property type="component" value="Unassembled WGS sequence"/>
</dbReference>
<dbReference type="EMBL" id="QLLL01000006">
    <property type="protein sequence ID" value="RAJ02419.1"/>
    <property type="molecule type" value="Genomic_DNA"/>
</dbReference>
<accession>A0A327QCY0</accession>
<dbReference type="SUPFAM" id="SSF52402">
    <property type="entry name" value="Adenine nucleotide alpha hydrolases-like"/>
    <property type="match status" value="2"/>
</dbReference>
<protein>
    <submittedName>
        <fullName evidence="1">Nucleotide-binding universal stress UspA family protein</fullName>
    </submittedName>
</protein>
<proteinExistence type="predicted"/>
<evidence type="ECO:0000313" key="1">
    <source>
        <dbReference type="EMBL" id="RAJ02419.1"/>
    </source>
</evidence>